<proteinExistence type="predicted"/>
<keyword evidence="3" id="KW-1185">Reference proteome</keyword>
<evidence type="ECO:0000313" key="3">
    <source>
        <dbReference type="Proteomes" id="UP001390339"/>
    </source>
</evidence>
<dbReference type="EMBL" id="JAPCWZ010000004">
    <property type="protein sequence ID" value="KAK8867713.1"/>
    <property type="molecule type" value="Genomic_DNA"/>
</dbReference>
<reference evidence="2 3" key="1">
    <citation type="journal article" date="2024" name="IMA Fungus">
        <title>Apiospora arundinis, a panoply of carbohydrate-active enzymes and secondary metabolites.</title>
        <authorList>
            <person name="Sorensen T."/>
            <person name="Petersen C."/>
            <person name="Muurmann A.T."/>
            <person name="Christiansen J.V."/>
            <person name="Brundto M.L."/>
            <person name="Overgaard C.K."/>
            <person name="Boysen A.T."/>
            <person name="Wollenberg R.D."/>
            <person name="Larsen T.O."/>
            <person name="Sorensen J.L."/>
            <person name="Nielsen K.L."/>
            <person name="Sondergaard T.E."/>
        </authorList>
    </citation>
    <scope>NUCLEOTIDE SEQUENCE [LARGE SCALE GENOMIC DNA]</scope>
    <source>
        <strain evidence="2 3">AAU 773</strain>
    </source>
</reference>
<sequence>MASPNRPPTNSKTLKLPTGTHEGGQEANRKHSFPLHAKEVKTSDDAMEILAKPPMGWRMSEHQLVPLLRGTLEPDQGGPVYRDGDTKKCHIKAEQPDIALIAGIYREAQP</sequence>
<gene>
    <name evidence="2" type="ORF">PGQ11_006291</name>
</gene>
<evidence type="ECO:0000313" key="2">
    <source>
        <dbReference type="EMBL" id="KAK8867713.1"/>
    </source>
</evidence>
<comment type="caution">
    <text evidence="2">The sequence shown here is derived from an EMBL/GenBank/DDBJ whole genome shotgun (WGS) entry which is preliminary data.</text>
</comment>
<name>A0ABR2IT79_9PEZI</name>
<organism evidence="2 3">
    <name type="scientific">Apiospora arundinis</name>
    <dbReference type="NCBI Taxonomy" id="335852"/>
    <lineage>
        <taxon>Eukaryota</taxon>
        <taxon>Fungi</taxon>
        <taxon>Dikarya</taxon>
        <taxon>Ascomycota</taxon>
        <taxon>Pezizomycotina</taxon>
        <taxon>Sordariomycetes</taxon>
        <taxon>Xylariomycetidae</taxon>
        <taxon>Amphisphaeriales</taxon>
        <taxon>Apiosporaceae</taxon>
        <taxon>Apiospora</taxon>
    </lineage>
</organism>
<protein>
    <submittedName>
        <fullName evidence="2">Uncharacterized protein</fullName>
    </submittedName>
</protein>
<accession>A0ABR2IT79</accession>
<feature type="region of interest" description="Disordered" evidence="1">
    <location>
        <begin position="1"/>
        <end position="31"/>
    </location>
</feature>
<dbReference type="Proteomes" id="UP001390339">
    <property type="component" value="Unassembled WGS sequence"/>
</dbReference>
<evidence type="ECO:0000256" key="1">
    <source>
        <dbReference type="SAM" id="MobiDB-lite"/>
    </source>
</evidence>